<feature type="domain" description="STAS" evidence="7">
    <location>
        <begin position="482"/>
        <end position="571"/>
    </location>
</feature>
<organism evidence="8 9">
    <name type="scientific">Leptolyngbya cf. ectocarpi LEGE 11479</name>
    <dbReference type="NCBI Taxonomy" id="1828722"/>
    <lineage>
        <taxon>Bacteria</taxon>
        <taxon>Bacillati</taxon>
        <taxon>Cyanobacteriota</taxon>
        <taxon>Cyanophyceae</taxon>
        <taxon>Leptolyngbyales</taxon>
        <taxon>Leptolyngbyaceae</taxon>
        <taxon>Leptolyngbya group</taxon>
        <taxon>Leptolyngbya</taxon>
    </lineage>
</organism>
<dbReference type="Gene3D" id="2.60.120.10">
    <property type="entry name" value="Jelly Rolls"/>
    <property type="match status" value="1"/>
</dbReference>
<evidence type="ECO:0000259" key="6">
    <source>
        <dbReference type="PROSITE" id="PS50042"/>
    </source>
</evidence>
<dbReference type="InterPro" id="IPR036513">
    <property type="entry name" value="STAS_dom_sf"/>
</dbReference>
<dbReference type="PROSITE" id="PS50801">
    <property type="entry name" value="STAS"/>
    <property type="match status" value="1"/>
</dbReference>
<feature type="transmembrane region" description="Helical" evidence="5">
    <location>
        <begin position="93"/>
        <end position="114"/>
    </location>
</feature>
<keyword evidence="9" id="KW-1185">Reference proteome</keyword>
<dbReference type="EMBL" id="JADEXP010000367">
    <property type="protein sequence ID" value="MBE9070067.1"/>
    <property type="molecule type" value="Genomic_DNA"/>
</dbReference>
<dbReference type="SUPFAM" id="SSF51206">
    <property type="entry name" value="cAMP-binding domain-like"/>
    <property type="match status" value="1"/>
</dbReference>
<feature type="transmembrane region" description="Helical" evidence="5">
    <location>
        <begin position="61"/>
        <end position="81"/>
    </location>
</feature>
<dbReference type="PROSITE" id="PS50042">
    <property type="entry name" value="CNMP_BINDING_3"/>
    <property type="match status" value="1"/>
</dbReference>
<evidence type="ECO:0000313" key="8">
    <source>
        <dbReference type="EMBL" id="MBE9070067.1"/>
    </source>
</evidence>
<dbReference type="Pfam" id="PF00027">
    <property type="entry name" value="cNMP_binding"/>
    <property type="match status" value="1"/>
</dbReference>
<keyword evidence="4 5" id="KW-0472">Membrane</keyword>
<dbReference type="InterPro" id="IPR002645">
    <property type="entry name" value="STAS_dom"/>
</dbReference>
<evidence type="ECO:0000256" key="2">
    <source>
        <dbReference type="ARBA" id="ARBA00022692"/>
    </source>
</evidence>
<feature type="transmembrane region" description="Helical" evidence="5">
    <location>
        <begin position="120"/>
        <end position="141"/>
    </location>
</feature>
<dbReference type="Proteomes" id="UP000615026">
    <property type="component" value="Unassembled WGS sequence"/>
</dbReference>
<keyword evidence="2 5" id="KW-0812">Transmembrane</keyword>
<dbReference type="CDD" id="cd00038">
    <property type="entry name" value="CAP_ED"/>
    <property type="match status" value="1"/>
</dbReference>
<evidence type="ECO:0000313" key="9">
    <source>
        <dbReference type="Proteomes" id="UP000615026"/>
    </source>
</evidence>
<dbReference type="InterPro" id="IPR052706">
    <property type="entry name" value="Membrane-Transporter-like"/>
</dbReference>
<dbReference type="CDD" id="cd07042">
    <property type="entry name" value="STAS_SulP_like_sulfate_transporter"/>
    <property type="match status" value="1"/>
</dbReference>
<dbReference type="GO" id="GO:0016020">
    <property type="term" value="C:membrane"/>
    <property type="evidence" value="ECO:0007669"/>
    <property type="project" value="UniProtKB-SubCell"/>
</dbReference>
<accession>A0A928ZYX7</accession>
<evidence type="ECO:0000256" key="4">
    <source>
        <dbReference type="ARBA" id="ARBA00023136"/>
    </source>
</evidence>
<dbReference type="Pfam" id="PF01740">
    <property type="entry name" value="STAS"/>
    <property type="match status" value="1"/>
</dbReference>
<dbReference type="InterPro" id="IPR018490">
    <property type="entry name" value="cNMP-bd_dom_sf"/>
</dbReference>
<feature type="transmembrane region" description="Helical" evidence="5">
    <location>
        <begin position="280"/>
        <end position="301"/>
    </location>
</feature>
<dbReference type="InterPro" id="IPR014710">
    <property type="entry name" value="RmlC-like_jellyroll"/>
</dbReference>
<dbReference type="RefSeq" id="WP_193995953.1">
    <property type="nucleotide sequence ID" value="NZ_JADEXP010000367.1"/>
</dbReference>
<evidence type="ECO:0000259" key="7">
    <source>
        <dbReference type="PROSITE" id="PS50801"/>
    </source>
</evidence>
<comment type="caution">
    <text evidence="8">The sequence shown here is derived from an EMBL/GenBank/DDBJ whole genome shotgun (WGS) entry which is preliminary data.</text>
</comment>
<evidence type="ECO:0000256" key="3">
    <source>
        <dbReference type="ARBA" id="ARBA00022989"/>
    </source>
</evidence>
<feature type="transmembrane region" description="Helical" evidence="5">
    <location>
        <begin position="153"/>
        <end position="174"/>
    </location>
</feature>
<name>A0A928ZYX7_LEPEC</name>
<keyword evidence="3 5" id="KW-1133">Transmembrane helix</keyword>
<evidence type="ECO:0000256" key="1">
    <source>
        <dbReference type="ARBA" id="ARBA00004141"/>
    </source>
</evidence>
<sequence>MLQRLVPLSKTSFGLQQLQENFQPKVLIASATAGLVTGIIGVIRAISYASLIFSGALATHLPTGLGLTVFSTAMTLAVVALTSGLPGLIATPLAAPTAILAIMATGIAADLAAVPDQERLATVLVMIAVSALLTGALLLGLGVFKQGERIRVIPYPVIGGFMAGTGWLLTRGFVQITTDIPLAWSSLGALWQTQILWCWLPGLGFAIALLTATRLWSQFWVMPATLLACAGSFYLMLWGTGTSLETARAVGWLLGPFPQGDQLWHPLTLQLFSQVHWPAIGHQSSGILTVMLVSLLSLLLSNSSIELVIGKDLNLSHELKVIGLANVISGLGGGMMGNQALPSTLLVNDIGAKYRLTGLFAVIPSVAVLALGSSFLSYLPKAVLGSVILYLGLSLLWKWLYQAYFKLPLWDYLTVWVTLIVINTVGFLQGILTGFMLTVILFMYHYSQVDVAGQVFSGATTRSNVDRSAEANRSLAQQGHQIYVLELQGFLFFGTANYLLSKVRARLGLTTDQPEVSTQPLRYVLIDFRQVSGLDSSAVLTFDKILKLARQYQFSLAFTNLSPELKLSLQRGINIDSDICQLFVDIDRGLEWCEQQILSASDPHSVAEEASLVDQLTQLFLTADQAARFVTYLSLQILPAGHFIFRQGEMHTGLYFIESGQVSVLLDQDNGHRQRLQTCTSGHLLGEMRFYSKAPLSNSVVTDVPSRLYYLSKETFEQMQKEAPDLVQALQTYIVTILCNSLLRREQQLRVMQ</sequence>
<dbReference type="InterPro" id="IPR011547">
    <property type="entry name" value="SLC26A/SulP_dom"/>
</dbReference>
<feature type="transmembrane region" description="Helical" evidence="5">
    <location>
        <begin position="26"/>
        <end position="49"/>
    </location>
</feature>
<feature type="domain" description="Cyclic nucleotide-binding" evidence="6">
    <location>
        <begin position="621"/>
        <end position="719"/>
    </location>
</feature>
<feature type="transmembrane region" description="Helical" evidence="5">
    <location>
        <begin position="219"/>
        <end position="238"/>
    </location>
</feature>
<dbReference type="Pfam" id="PF00916">
    <property type="entry name" value="Sulfate_transp"/>
    <property type="match status" value="1"/>
</dbReference>
<dbReference type="PANTHER" id="PTHR43310">
    <property type="entry name" value="SULFATE TRANSPORTER YBAR-RELATED"/>
    <property type="match status" value="1"/>
</dbReference>
<feature type="transmembrane region" description="Helical" evidence="5">
    <location>
        <begin position="413"/>
        <end position="446"/>
    </location>
</feature>
<gene>
    <name evidence="8" type="ORF">IQ260_25840</name>
</gene>
<evidence type="ECO:0000256" key="5">
    <source>
        <dbReference type="SAM" id="Phobius"/>
    </source>
</evidence>
<dbReference type="SUPFAM" id="SSF52091">
    <property type="entry name" value="SpoIIaa-like"/>
    <property type="match status" value="1"/>
</dbReference>
<feature type="transmembrane region" description="Helical" evidence="5">
    <location>
        <begin position="382"/>
        <end position="401"/>
    </location>
</feature>
<protein>
    <submittedName>
        <fullName evidence="8">SLC26A/SulP transporter family protein</fullName>
    </submittedName>
</protein>
<dbReference type="SMART" id="SM00100">
    <property type="entry name" value="cNMP"/>
    <property type="match status" value="1"/>
</dbReference>
<dbReference type="PANTHER" id="PTHR43310:SF2">
    <property type="entry name" value="SLC26A_SULP TRANSPORTER DOMAIN-CONTAINING PROTEIN"/>
    <property type="match status" value="1"/>
</dbReference>
<feature type="transmembrane region" description="Helical" evidence="5">
    <location>
        <begin position="194"/>
        <end position="212"/>
    </location>
</feature>
<reference evidence="8" key="1">
    <citation type="submission" date="2020-10" db="EMBL/GenBank/DDBJ databases">
        <authorList>
            <person name="Castelo-Branco R."/>
            <person name="Eusebio N."/>
            <person name="Adriana R."/>
            <person name="Vieira A."/>
            <person name="Brugerolle De Fraissinette N."/>
            <person name="Rezende De Castro R."/>
            <person name="Schneider M.P."/>
            <person name="Vasconcelos V."/>
            <person name="Leao P.N."/>
        </authorList>
    </citation>
    <scope>NUCLEOTIDE SEQUENCE</scope>
    <source>
        <strain evidence="8">LEGE 11479</strain>
    </source>
</reference>
<dbReference type="AlphaFoldDB" id="A0A928ZYX7"/>
<dbReference type="InterPro" id="IPR000595">
    <property type="entry name" value="cNMP-bd_dom"/>
</dbReference>
<comment type="subcellular location">
    <subcellularLocation>
        <location evidence="1">Membrane</location>
        <topology evidence="1">Multi-pass membrane protein</topology>
    </subcellularLocation>
</comment>
<feature type="transmembrane region" description="Helical" evidence="5">
    <location>
        <begin position="356"/>
        <end position="376"/>
    </location>
</feature>
<proteinExistence type="predicted"/>
<dbReference type="Gene3D" id="3.30.750.24">
    <property type="entry name" value="STAS domain"/>
    <property type="match status" value="1"/>
</dbReference>